<feature type="transmembrane region" description="Helical" evidence="1">
    <location>
        <begin position="134"/>
        <end position="152"/>
    </location>
</feature>
<dbReference type="AlphaFoldDB" id="A0A382SFU8"/>
<gene>
    <name evidence="2" type="ORF">METZ01_LOCUS360902</name>
</gene>
<keyword evidence="1" id="KW-0472">Membrane</keyword>
<sequence>MDHDLAELLDLLGSRVTLEDRLALTELVPKEDTCTFTFTIKKIKSASTSLKKEKPKGDILVSGRLVDSPTAANPGHLRNRSNQKIELFIPKKLESKIEDWGEGCDVKCSGHLHGWNAATRHYQFEASKIHGDPIGVTILIWAFKIIFFYPIWIPCWLIYKTVYVAIPIGLVLLVVGEWQNNGDLSRCGLVLSFGFGIAGLMLRFYV</sequence>
<protein>
    <submittedName>
        <fullName evidence="2">Uncharacterized protein</fullName>
    </submittedName>
</protein>
<evidence type="ECO:0000256" key="1">
    <source>
        <dbReference type="SAM" id="Phobius"/>
    </source>
</evidence>
<feature type="transmembrane region" description="Helical" evidence="1">
    <location>
        <begin position="158"/>
        <end position="175"/>
    </location>
</feature>
<accession>A0A382SFU8</accession>
<proteinExistence type="predicted"/>
<name>A0A382SFU8_9ZZZZ</name>
<evidence type="ECO:0000313" key="2">
    <source>
        <dbReference type="EMBL" id="SVD08048.1"/>
    </source>
</evidence>
<keyword evidence="1" id="KW-1133">Transmembrane helix</keyword>
<reference evidence="2" key="1">
    <citation type="submission" date="2018-05" db="EMBL/GenBank/DDBJ databases">
        <authorList>
            <person name="Lanie J.A."/>
            <person name="Ng W.-L."/>
            <person name="Kazmierczak K.M."/>
            <person name="Andrzejewski T.M."/>
            <person name="Davidsen T.M."/>
            <person name="Wayne K.J."/>
            <person name="Tettelin H."/>
            <person name="Glass J.I."/>
            <person name="Rusch D."/>
            <person name="Podicherti R."/>
            <person name="Tsui H.-C.T."/>
            <person name="Winkler M.E."/>
        </authorList>
    </citation>
    <scope>NUCLEOTIDE SEQUENCE</scope>
</reference>
<feature type="transmembrane region" description="Helical" evidence="1">
    <location>
        <begin position="187"/>
        <end position="205"/>
    </location>
</feature>
<keyword evidence="1" id="KW-0812">Transmembrane</keyword>
<dbReference type="EMBL" id="UINC01128353">
    <property type="protein sequence ID" value="SVD08048.1"/>
    <property type="molecule type" value="Genomic_DNA"/>
</dbReference>
<organism evidence="2">
    <name type="scientific">marine metagenome</name>
    <dbReference type="NCBI Taxonomy" id="408172"/>
    <lineage>
        <taxon>unclassified sequences</taxon>
        <taxon>metagenomes</taxon>
        <taxon>ecological metagenomes</taxon>
    </lineage>
</organism>
<feature type="non-terminal residue" evidence="2">
    <location>
        <position position="206"/>
    </location>
</feature>